<dbReference type="GO" id="GO:0016887">
    <property type="term" value="F:ATP hydrolysis activity"/>
    <property type="evidence" value="ECO:0007669"/>
    <property type="project" value="RHEA"/>
</dbReference>
<comment type="subunit">
    <text evidence="11">Component of the MCM2-7 complex.</text>
</comment>
<feature type="compositionally biased region" description="Low complexity" evidence="12">
    <location>
        <begin position="11"/>
        <end position="42"/>
    </location>
</feature>
<dbReference type="Proteomes" id="UP000193498">
    <property type="component" value="Unassembled WGS sequence"/>
</dbReference>
<dbReference type="InterPro" id="IPR033762">
    <property type="entry name" value="MCM_OB"/>
</dbReference>
<proteinExistence type="inferred from homology"/>
<dbReference type="FunCoup" id="A0A1Y1YUZ3">
    <property type="interactions" value="911"/>
</dbReference>
<dbReference type="STRING" id="1314790.A0A1Y1YUZ3"/>
<dbReference type="EMBL" id="MCFE01000068">
    <property type="protein sequence ID" value="ORY01557.1"/>
    <property type="molecule type" value="Genomic_DNA"/>
</dbReference>
<dbReference type="GO" id="GO:0097373">
    <property type="term" value="C:MCM core complex"/>
    <property type="evidence" value="ECO:0007669"/>
    <property type="project" value="UniProtKB-ARBA"/>
</dbReference>
<dbReference type="InterPro" id="IPR018525">
    <property type="entry name" value="MCM_CS"/>
</dbReference>
<dbReference type="SMART" id="SM00350">
    <property type="entry name" value="MCM"/>
    <property type="match status" value="1"/>
</dbReference>
<dbReference type="SUPFAM" id="SSF50249">
    <property type="entry name" value="Nucleic acid-binding proteins"/>
    <property type="match status" value="1"/>
</dbReference>
<keyword evidence="5 11" id="KW-0378">Hydrolase</keyword>
<keyword evidence="4 10" id="KW-0547">Nucleotide-binding</keyword>
<keyword evidence="15" id="KW-1185">Reference proteome</keyword>
<evidence type="ECO:0000256" key="9">
    <source>
        <dbReference type="ARBA" id="ARBA00023242"/>
    </source>
</evidence>
<dbReference type="Gene3D" id="3.40.50.300">
    <property type="entry name" value="P-loop containing nucleotide triphosphate hydrolases"/>
    <property type="match status" value="1"/>
</dbReference>
<gene>
    <name evidence="14" type="ORF">K493DRAFT_277964</name>
</gene>
<evidence type="ECO:0000256" key="6">
    <source>
        <dbReference type="ARBA" id="ARBA00022806"/>
    </source>
</evidence>
<dbReference type="InParanoid" id="A0A1Y1YUZ3"/>
<dbReference type="GO" id="GO:1902975">
    <property type="term" value="P:mitotic DNA replication initiation"/>
    <property type="evidence" value="ECO:0007669"/>
    <property type="project" value="TreeGrafter"/>
</dbReference>
<accession>A0A1Y1YUZ3</accession>
<dbReference type="Pfam" id="PF21128">
    <property type="entry name" value="WHD_MCM4"/>
    <property type="match status" value="1"/>
</dbReference>
<evidence type="ECO:0000256" key="3">
    <source>
        <dbReference type="ARBA" id="ARBA00022705"/>
    </source>
</evidence>
<evidence type="ECO:0000256" key="1">
    <source>
        <dbReference type="ARBA" id="ARBA00004123"/>
    </source>
</evidence>
<dbReference type="PROSITE" id="PS50051">
    <property type="entry name" value="MCM_2"/>
    <property type="match status" value="1"/>
</dbReference>
<keyword evidence="6 11" id="KW-0347">Helicase</keyword>
<dbReference type="Pfam" id="PF17855">
    <property type="entry name" value="MCM_lid"/>
    <property type="match status" value="1"/>
</dbReference>
<dbReference type="InterPro" id="IPR008047">
    <property type="entry name" value="MCM_4"/>
</dbReference>
<dbReference type="InterPro" id="IPR027417">
    <property type="entry name" value="P-loop_NTPase"/>
</dbReference>
<feature type="region of interest" description="Disordered" evidence="12">
    <location>
        <begin position="1"/>
        <end position="146"/>
    </location>
</feature>
<dbReference type="GO" id="GO:0000727">
    <property type="term" value="P:double-strand break repair via break-induced replication"/>
    <property type="evidence" value="ECO:0007669"/>
    <property type="project" value="TreeGrafter"/>
</dbReference>
<dbReference type="GO" id="GO:0042555">
    <property type="term" value="C:MCM complex"/>
    <property type="evidence" value="ECO:0007669"/>
    <property type="project" value="UniProtKB-UniRule"/>
</dbReference>
<dbReference type="InterPro" id="IPR036388">
    <property type="entry name" value="WH-like_DNA-bd_sf"/>
</dbReference>
<dbReference type="GO" id="GO:0003697">
    <property type="term" value="F:single-stranded DNA binding"/>
    <property type="evidence" value="ECO:0007669"/>
    <property type="project" value="TreeGrafter"/>
</dbReference>
<dbReference type="PANTHER" id="PTHR11630:SF66">
    <property type="entry name" value="DNA REPLICATION LICENSING FACTOR MCM4"/>
    <property type="match status" value="1"/>
</dbReference>
<dbReference type="CDD" id="cd17755">
    <property type="entry name" value="MCM4"/>
    <property type="match status" value="1"/>
</dbReference>
<evidence type="ECO:0000256" key="11">
    <source>
        <dbReference type="RuleBase" id="RU368062"/>
    </source>
</evidence>
<feature type="compositionally biased region" description="Polar residues" evidence="12">
    <location>
        <begin position="55"/>
        <end position="65"/>
    </location>
</feature>
<dbReference type="PRINTS" id="PR01660">
    <property type="entry name" value="MCMPROTEIN4"/>
</dbReference>
<comment type="function">
    <text evidence="11">Acts as component of the MCM2-7 complex (MCM complex) which is the replicative helicase essential for 'once per cell cycle' DNA replication initiation and elongation in eukaryotic cells. The active ATPase sites in the MCM2-7 ring are formed through the interaction surfaces of two neighboring subunits such that a critical structure of a conserved arginine finger motif is provided in trans relative to the ATP-binding site of the Walker A box of the adjacent subunit. The six ATPase active sites, however, are likely to contribute differentially to the complex helicase activity.</text>
</comment>
<dbReference type="InterPro" id="IPR031327">
    <property type="entry name" value="MCM"/>
</dbReference>
<evidence type="ECO:0000256" key="12">
    <source>
        <dbReference type="SAM" id="MobiDB-lite"/>
    </source>
</evidence>
<organism evidence="14 15">
    <name type="scientific">Basidiobolus meristosporus CBS 931.73</name>
    <dbReference type="NCBI Taxonomy" id="1314790"/>
    <lineage>
        <taxon>Eukaryota</taxon>
        <taxon>Fungi</taxon>
        <taxon>Fungi incertae sedis</taxon>
        <taxon>Zoopagomycota</taxon>
        <taxon>Entomophthoromycotina</taxon>
        <taxon>Basidiobolomycetes</taxon>
        <taxon>Basidiobolales</taxon>
        <taxon>Basidiobolaceae</taxon>
        <taxon>Basidiobolus</taxon>
    </lineage>
</organism>
<keyword evidence="3 11" id="KW-0235">DNA replication</keyword>
<feature type="compositionally biased region" description="Polar residues" evidence="12">
    <location>
        <begin position="89"/>
        <end position="101"/>
    </location>
</feature>
<comment type="catalytic activity">
    <reaction evidence="11">
        <text>ATP + H2O = ADP + phosphate + H(+)</text>
        <dbReference type="Rhea" id="RHEA:13065"/>
        <dbReference type="ChEBI" id="CHEBI:15377"/>
        <dbReference type="ChEBI" id="CHEBI:15378"/>
        <dbReference type="ChEBI" id="CHEBI:30616"/>
        <dbReference type="ChEBI" id="CHEBI:43474"/>
        <dbReference type="ChEBI" id="CHEBI:456216"/>
        <dbReference type="EC" id="3.6.4.12"/>
    </reaction>
</comment>
<dbReference type="OrthoDB" id="10251574at2759"/>
<dbReference type="AlphaFoldDB" id="A0A1Y1YUZ3"/>
<dbReference type="PANTHER" id="PTHR11630">
    <property type="entry name" value="DNA REPLICATION LICENSING FACTOR MCM FAMILY MEMBER"/>
    <property type="match status" value="1"/>
</dbReference>
<dbReference type="FunFam" id="3.40.50.300:FF:000217">
    <property type="entry name" value="DNA helicase"/>
    <property type="match status" value="1"/>
</dbReference>
<dbReference type="GO" id="GO:0005656">
    <property type="term" value="C:nuclear pre-replicative complex"/>
    <property type="evidence" value="ECO:0007669"/>
    <property type="project" value="UniProtKB-ARBA"/>
</dbReference>
<dbReference type="Pfam" id="PF14551">
    <property type="entry name" value="MCM_N"/>
    <property type="match status" value="1"/>
</dbReference>
<dbReference type="GO" id="GO:0017116">
    <property type="term" value="F:single-stranded DNA helicase activity"/>
    <property type="evidence" value="ECO:0007669"/>
    <property type="project" value="TreeGrafter"/>
</dbReference>
<evidence type="ECO:0000256" key="8">
    <source>
        <dbReference type="ARBA" id="ARBA00023125"/>
    </source>
</evidence>
<dbReference type="GO" id="GO:0005524">
    <property type="term" value="F:ATP binding"/>
    <property type="evidence" value="ECO:0007669"/>
    <property type="project" value="UniProtKB-UniRule"/>
</dbReference>
<dbReference type="EC" id="3.6.4.12" evidence="11"/>
<comment type="caution">
    <text evidence="14">The sequence shown here is derived from an EMBL/GenBank/DDBJ whole genome shotgun (WGS) entry which is preliminary data.</text>
</comment>
<dbReference type="GO" id="GO:0031261">
    <property type="term" value="C:DNA replication preinitiation complex"/>
    <property type="evidence" value="ECO:0007669"/>
    <property type="project" value="UniProtKB-ARBA"/>
</dbReference>
<dbReference type="InterPro" id="IPR041562">
    <property type="entry name" value="MCM_lid"/>
</dbReference>
<keyword evidence="7 10" id="KW-0067">ATP-binding</keyword>
<evidence type="ECO:0000313" key="15">
    <source>
        <dbReference type="Proteomes" id="UP000193498"/>
    </source>
</evidence>
<evidence type="ECO:0000256" key="5">
    <source>
        <dbReference type="ARBA" id="ARBA00022801"/>
    </source>
</evidence>
<evidence type="ECO:0000256" key="4">
    <source>
        <dbReference type="ARBA" id="ARBA00022741"/>
    </source>
</evidence>
<dbReference type="Pfam" id="PF17207">
    <property type="entry name" value="MCM_OB"/>
    <property type="match status" value="1"/>
</dbReference>
<dbReference type="Gene3D" id="2.40.50.140">
    <property type="entry name" value="Nucleic acid-binding proteins"/>
    <property type="match status" value="1"/>
</dbReference>
<keyword evidence="8 10" id="KW-0238">DNA-binding</keyword>
<dbReference type="InterPro" id="IPR001208">
    <property type="entry name" value="MCM_dom"/>
</dbReference>
<evidence type="ECO:0000256" key="7">
    <source>
        <dbReference type="ARBA" id="ARBA00022840"/>
    </source>
</evidence>
<sequence>MSSNPNGSGSGQRLRSSSPLLRLPSSPGASNSIGPSSPMNMPSSPPFAAPGPSKRFSNTQGTPDVSSPLYYPPSSPYPSSSGARERHPFSSNTDSLFSMPSTPDAGGVSRRIRGDIHSNQNLSRQYESTVSDIREPSSGLAGSSQLNSEAEGPVRLIWGTTINIQDATLTFKNFLLHFKRKYRLQKEGLPVLESDDEPFYPKLLQQMKDTEMYNLNLDCANLRAYEPSKKLYQQLIRYPQEIIPLMDHTLSEVFQDLFEDEEVSQIPLKVRPFNLESSVNLRELNPSDIDQLVSVKGLLIRATPIIPDLKQAFFQCSVCENTVTVGIDRGKIAEPTRCPHIHCNSADTMTLIHNRCLYSDKQVVRLQETPDHVPDGQTPYTVSLCLYDDLVDVVKPGDRLEITGIYRTVPVRINSRQRSVKSLYKTYLDAVHIKKSSDKRLAVDTSSLVAENEYVVNYVEGDELTNNQAEDNSDIFEISKRPDLYELLSKSLAPSIYELEDVKKGILLQLFGGSNKTFNKSGAPRTRGDINILLVGDPGTSKSQMLQYAHKIAPRGIYTSGKGSSAVGLTAYITRDPDTRQIILESGALVLSDGGICCIDEFDKMSDSTRSILHEVMEQQTVSVAKAGIITTLNARTSILACANPIDSKWNDRLSVVENINLLPSLLSRFDLVYLVLDSADEFNDRRLAKHLVSLYLEDTPSTEVNILPTTTLTKYISYAKKNIHPVISEDASAALVNSYVELRKVGEDHRGRNKRIAATTRQLESMIRLSEAHARMRFSETVDVVDVTEASRLLREALKESATDPTTGQLDVDLLTTGISRRQREETSVMGNEMLKCLQELINQGRNDSVRYETLFKKFAEQSQGLRGNEFEFALRNLENNGSVSIVQHGQHRYVRKLD</sequence>
<dbReference type="Pfam" id="PF00493">
    <property type="entry name" value="MCM"/>
    <property type="match status" value="1"/>
</dbReference>
<dbReference type="GO" id="GO:0006279">
    <property type="term" value="P:premeiotic DNA replication"/>
    <property type="evidence" value="ECO:0007669"/>
    <property type="project" value="UniProtKB-ARBA"/>
</dbReference>
<dbReference type="Gene3D" id="3.30.1640.10">
    <property type="entry name" value="mini-chromosome maintenance (MCM) complex, chain A, domain 1"/>
    <property type="match status" value="1"/>
</dbReference>
<comment type="subcellular location">
    <subcellularLocation>
        <location evidence="1">Nucleus</location>
    </subcellularLocation>
</comment>
<protein>
    <recommendedName>
        <fullName evidence="11">DNA replication licensing factor MCM4</fullName>
        <ecNumber evidence="11">3.6.4.12</ecNumber>
    </recommendedName>
</protein>
<reference evidence="14 15" key="1">
    <citation type="submission" date="2016-07" db="EMBL/GenBank/DDBJ databases">
        <title>Pervasive Adenine N6-methylation of Active Genes in Fungi.</title>
        <authorList>
            <consortium name="DOE Joint Genome Institute"/>
            <person name="Mondo S.J."/>
            <person name="Dannebaum R.O."/>
            <person name="Kuo R.C."/>
            <person name="Labutti K."/>
            <person name="Haridas S."/>
            <person name="Kuo A."/>
            <person name="Salamov A."/>
            <person name="Ahrendt S.R."/>
            <person name="Lipzen A."/>
            <person name="Sullivan W."/>
            <person name="Andreopoulos W.B."/>
            <person name="Clum A."/>
            <person name="Lindquist E."/>
            <person name="Daum C."/>
            <person name="Ramamoorthy G.K."/>
            <person name="Gryganskyi A."/>
            <person name="Culley D."/>
            <person name="Magnuson J.K."/>
            <person name="James T.Y."/>
            <person name="O'Malley M.A."/>
            <person name="Stajich J.E."/>
            <person name="Spatafora J.W."/>
            <person name="Visel A."/>
            <person name="Grigoriev I.V."/>
        </authorList>
    </citation>
    <scope>NUCLEOTIDE SEQUENCE [LARGE SCALE GENOMIC DNA]</scope>
    <source>
        <strain evidence="14 15">CBS 931.73</strain>
    </source>
</reference>
<feature type="compositionally biased region" description="Polar residues" evidence="12">
    <location>
        <begin position="117"/>
        <end position="131"/>
    </location>
</feature>
<dbReference type="PROSITE" id="PS00847">
    <property type="entry name" value="MCM_1"/>
    <property type="match status" value="1"/>
</dbReference>
<dbReference type="Gene3D" id="1.10.10.10">
    <property type="entry name" value="Winged helix-like DNA-binding domain superfamily/Winged helix DNA-binding domain"/>
    <property type="match status" value="1"/>
</dbReference>
<dbReference type="PRINTS" id="PR01657">
    <property type="entry name" value="MCMFAMILY"/>
</dbReference>
<evidence type="ECO:0000256" key="10">
    <source>
        <dbReference type="RuleBase" id="RU004070"/>
    </source>
</evidence>
<dbReference type="SUPFAM" id="SSF52540">
    <property type="entry name" value="P-loop containing nucleoside triphosphate hydrolases"/>
    <property type="match status" value="1"/>
</dbReference>
<comment type="similarity">
    <text evidence="2 10">Belongs to the MCM family.</text>
</comment>
<evidence type="ECO:0000313" key="14">
    <source>
        <dbReference type="EMBL" id="ORY01557.1"/>
    </source>
</evidence>
<dbReference type="FunFam" id="2.20.28.10:FF:000003">
    <property type="entry name" value="DNA helicase"/>
    <property type="match status" value="1"/>
</dbReference>
<dbReference type="InterPro" id="IPR012340">
    <property type="entry name" value="NA-bd_OB-fold"/>
</dbReference>
<evidence type="ECO:0000256" key="2">
    <source>
        <dbReference type="ARBA" id="ARBA00008010"/>
    </source>
</evidence>
<keyword evidence="9 11" id="KW-0539">Nucleus</keyword>
<dbReference type="GO" id="GO:0006271">
    <property type="term" value="P:DNA strand elongation involved in DNA replication"/>
    <property type="evidence" value="ECO:0007669"/>
    <property type="project" value="TreeGrafter"/>
</dbReference>
<dbReference type="Gene3D" id="2.20.28.10">
    <property type="match status" value="1"/>
</dbReference>
<name>A0A1Y1YUZ3_9FUNG</name>
<evidence type="ECO:0000259" key="13">
    <source>
        <dbReference type="PROSITE" id="PS50051"/>
    </source>
</evidence>
<feature type="domain" description="MCM C-terminal AAA(+) ATPase" evidence="13">
    <location>
        <begin position="484"/>
        <end position="692"/>
    </location>
</feature>
<dbReference type="GO" id="GO:0043596">
    <property type="term" value="C:nuclear replication fork"/>
    <property type="evidence" value="ECO:0007669"/>
    <property type="project" value="UniProtKB-ARBA"/>
</dbReference>
<dbReference type="InterPro" id="IPR027925">
    <property type="entry name" value="MCM_N"/>
</dbReference>